<dbReference type="AlphaFoldDB" id="A0A6G8APS9"/>
<dbReference type="Pfam" id="PF01510">
    <property type="entry name" value="Amidase_2"/>
    <property type="match status" value="1"/>
</dbReference>
<feature type="domain" description="GW" evidence="5">
    <location>
        <begin position="732"/>
        <end position="810"/>
    </location>
</feature>
<keyword evidence="3" id="KW-0677">Repeat</keyword>
<accession>A0A6G8APS9</accession>
<sequence length="947" mass="106627">MFWRIYMKKVNIILLIMVFFSSVKIVNAESSQVVKEVQQQIAFDKSTAVGKNGKGEDDRAHSDNYFKFSEKNPKKTKINEYIKKNKLPLANVDFKDSRFGKITPKYKYAGNKPIGVVIHETANPNSNIYGEVNYMFNNYFNAFVHAYASSDKIINTAPTKYLAWGAGPEANPYFMHIELVEEHSLDAFARSVNNDAYWVATQLLEYNLPVTFGDTNGNGTVISHSAISKFWGGSNHTDPVGYFGSWGYSMKEFYELVKKHYNGIERYREIDEDVRLIEGGYSVYSAPKGFEGAKYLGKTKQYVGKDFTIKKESIAPDGVSYEIPGIGWVGKNAFEQLSKPKYKTMDQDVRLLNGSFAVYNVPKYYKGYKYLSNAKAYEGQDFTITREATSKDGVSYEIPGVGWVGKNAFEQLSKPKYKTVDQDVRLLNGSFAVYNVPKYYKGYKYLSNAKAYEGQDFTITREATSKDGVSYEIPGVGWVGKNAFEQLSKPKYKTVDQDVRLLNGSFAVYNVPKYYKGYKYLSNAKAYEGQDFTITREATSKDGVSYELKETDDKVIGWVGKNAFENLEPENYKTINKKMWLDSSKGYAIYSKPKYYKGYQKTGNIKTLASKDYLVTRQATASDGISYEISLNDEVIGWVGKGAFKEIEHPSYESVNKEMRLTGSNFGVSTAPKYYENYSYLGTVSSLGLAGKDCLVTRQAQASDGISYEISVEGQVIGWAGKNAFENLEPENYKTINKKMWLDSSKGYAIYSKPKYYKGYQKTGNIKTLASKDYLVTRQATASDGISYEISLNDEVIGWVGKGAFKEIEHPSYESVNKEMRLTGSNFGVSTAPKYYENYSYLGTVSSLGLAGKDCLVTRQAQASDGISYEISVEGQVIGWVGKNAFAILQKTQAITETESEELIETESEELIETESELSEESQEEKKYPLSDESTTVEMIDESLELL</sequence>
<comment type="similarity">
    <text evidence="1">In the N-terminal section; belongs to the N-acetylmuramoyl-L-alanine amidase 2 family.</text>
</comment>
<reference evidence="6 7" key="1">
    <citation type="submission" date="2020-03" db="EMBL/GenBank/DDBJ databases">
        <title>Vagococcus sp. nov., isolated from beetles.</title>
        <authorList>
            <person name="Hyun D.-W."/>
            <person name="Bae J.-W."/>
        </authorList>
    </citation>
    <scope>NUCLEOTIDE SEQUENCE [LARGE SCALE GENOMIC DNA]</scope>
    <source>
        <strain evidence="6 7">HDW17A</strain>
    </source>
</reference>
<dbReference type="InterPro" id="IPR036505">
    <property type="entry name" value="Amidase/PGRP_sf"/>
</dbReference>
<evidence type="ECO:0000256" key="1">
    <source>
        <dbReference type="ARBA" id="ARBA00006088"/>
    </source>
</evidence>
<evidence type="ECO:0000259" key="5">
    <source>
        <dbReference type="PROSITE" id="PS51780"/>
    </source>
</evidence>
<dbReference type="Gene3D" id="3.40.80.10">
    <property type="entry name" value="Peptidoglycan recognition protein-like"/>
    <property type="match status" value="1"/>
</dbReference>
<dbReference type="Gene3D" id="2.30.30.170">
    <property type="match status" value="8"/>
</dbReference>
<dbReference type="GO" id="GO:0009253">
    <property type="term" value="P:peptidoglycan catabolic process"/>
    <property type="evidence" value="ECO:0007669"/>
    <property type="project" value="InterPro"/>
</dbReference>
<evidence type="ECO:0000256" key="2">
    <source>
        <dbReference type="ARBA" id="ARBA00022729"/>
    </source>
</evidence>
<dbReference type="CDD" id="cd06583">
    <property type="entry name" value="PGRP"/>
    <property type="match status" value="1"/>
</dbReference>
<evidence type="ECO:0000313" key="7">
    <source>
        <dbReference type="Proteomes" id="UP000500890"/>
    </source>
</evidence>
<dbReference type="EMBL" id="CP049886">
    <property type="protein sequence ID" value="QIL46923.1"/>
    <property type="molecule type" value="Genomic_DNA"/>
</dbReference>
<proteinExistence type="inferred from homology"/>
<feature type="compositionally biased region" description="Acidic residues" evidence="4">
    <location>
        <begin position="899"/>
        <end position="923"/>
    </location>
</feature>
<evidence type="ECO:0000256" key="4">
    <source>
        <dbReference type="SAM" id="MobiDB-lite"/>
    </source>
</evidence>
<dbReference type="KEGG" id="vah:G7081_07460"/>
<dbReference type="SUPFAM" id="SSF82057">
    <property type="entry name" value="Prokaryotic SH3-related domain"/>
    <property type="match status" value="8"/>
</dbReference>
<dbReference type="InterPro" id="IPR025987">
    <property type="entry name" value="GW_dom"/>
</dbReference>
<feature type="region of interest" description="Disordered" evidence="4">
    <location>
        <begin position="899"/>
        <end position="935"/>
    </location>
</feature>
<dbReference type="Pfam" id="PF13457">
    <property type="entry name" value="GW"/>
    <property type="match status" value="8"/>
</dbReference>
<gene>
    <name evidence="6" type="ORF">G7081_07460</name>
</gene>
<dbReference type="GO" id="GO:0008745">
    <property type="term" value="F:N-acetylmuramoyl-L-alanine amidase activity"/>
    <property type="evidence" value="ECO:0007669"/>
    <property type="project" value="InterPro"/>
</dbReference>
<name>A0A6G8APS9_9ENTE</name>
<feature type="domain" description="GW" evidence="5">
    <location>
        <begin position="491"/>
        <end position="569"/>
    </location>
</feature>
<keyword evidence="7" id="KW-1185">Reference proteome</keyword>
<dbReference type="InterPro" id="IPR038200">
    <property type="entry name" value="GW_dom_sf"/>
</dbReference>
<feature type="domain" description="GW" evidence="5">
    <location>
        <begin position="571"/>
        <end position="649"/>
    </location>
</feature>
<organism evidence="6 7">
    <name type="scientific">Vagococcus coleopterorum</name>
    <dbReference type="NCBI Taxonomy" id="2714946"/>
    <lineage>
        <taxon>Bacteria</taxon>
        <taxon>Bacillati</taxon>
        <taxon>Bacillota</taxon>
        <taxon>Bacilli</taxon>
        <taxon>Lactobacillales</taxon>
        <taxon>Enterococcaceae</taxon>
        <taxon>Vagococcus</taxon>
    </lineage>
</organism>
<protein>
    <recommendedName>
        <fullName evidence="5">GW domain-containing protein</fullName>
    </recommendedName>
</protein>
<dbReference type="SUPFAM" id="SSF55846">
    <property type="entry name" value="N-acetylmuramoyl-L-alanine amidase-like"/>
    <property type="match status" value="1"/>
</dbReference>
<evidence type="ECO:0000313" key="6">
    <source>
        <dbReference type="EMBL" id="QIL46923.1"/>
    </source>
</evidence>
<keyword evidence="2" id="KW-0732">Signal</keyword>
<dbReference type="Proteomes" id="UP000500890">
    <property type="component" value="Chromosome"/>
</dbReference>
<dbReference type="PROSITE" id="PS51780">
    <property type="entry name" value="GW"/>
    <property type="match status" value="3"/>
</dbReference>
<dbReference type="InterPro" id="IPR002502">
    <property type="entry name" value="Amidase_domain"/>
</dbReference>
<evidence type="ECO:0000256" key="3">
    <source>
        <dbReference type="ARBA" id="ARBA00022737"/>
    </source>
</evidence>
<dbReference type="SMART" id="SM00644">
    <property type="entry name" value="Ami_2"/>
    <property type="match status" value="1"/>
</dbReference>